<feature type="region of interest" description="Disordered" evidence="1">
    <location>
        <begin position="62"/>
        <end position="83"/>
    </location>
</feature>
<dbReference type="InterPro" id="IPR038610">
    <property type="entry name" value="FliK-like_C_sf"/>
</dbReference>
<organism evidence="3 4">
    <name type="scientific">Treponema pedis</name>
    <dbReference type="NCBI Taxonomy" id="409322"/>
    <lineage>
        <taxon>Bacteria</taxon>
        <taxon>Pseudomonadati</taxon>
        <taxon>Spirochaetota</taxon>
        <taxon>Spirochaetia</taxon>
        <taxon>Spirochaetales</taxon>
        <taxon>Treponemataceae</taxon>
        <taxon>Treponema</taxon>
    </lineage>
</organism>
<reference evidence="3 4" key="1">
    <citation type="submission" date="2020-09" db="EMBL/GenBank/DDBJ databases">
        <title>Characterization of Treponema spp. from bovine digital dermatitis in Korea.</title>
        <authorList>
            <person name="Espiritu H.M."/>
            <person name="Cho Y.I."/>
            <person name="Mamuad L."/>
        </authorList>
    </citation>
    <scope>NUCLEOTIDE SEQUENCE [LARGE SCALE GENOMIC DNA]</scope>
    <source>
        <strain evidence="3 4">KS1</strain>
    </source>
</reference>
<feature type="region of interest" description="Disordered" evidence="1">
    <location>
        <begin position="1"/>
        <end position="47"/>
    </location>
</feature>
<dbReference type="Pfam" id="PF02120">
    <property type="entry name" value="Flg_hook"/>
    <property type="match status" value="1"/>
</dbReference>
<dbReference type="CDD" id="cd17470">
    <property type="entry name" value="T3SS_Flik_C"/>
    <property type="match status" value="1"/>
</dbReference>
<proteinExistence type="predicted"/>
<keyword evidence="3" id="KW-0969">Cilium</keyword>
<dbReference type="Proteomes" id="UP000593915">
    <property type="component" value="Chromosome"/>
</dbReference>
<feature type="compositionally biased region" description="Basic and acidic residues" evidence="1">
    <location>
        <begin position="30"/>
        <end position="43"/>
    </location>
</feature>
<evidence type="ECO:0000313" key="4">
    <source>
        <dbReference type="Proteomes" id="UP000593915"/>
    </source>
</evidence>
<evidence type="ECO:0000313" key="3">
    <source>
        <dbReference type="EMBL" id="QOW60674.1"/>
    </source>
</evidence>
<name>A0A7S6WP08_9SPIR</name>
<dbReference type="InterPro" id="IPR021136">
    <property type="entry name" value="Flagellar_hook_control-like_C"/>
</dbReference>
<keyword evidence="3" id="KW-0282">Flagellum</keyword>
<protein>
    <submittedName>
        <fullName evidence="3">Flagellar hook-length control protein FliK</fullName>
    </submittedName>
</protein>
<dbReference type="Gene3D" id="3.30.750.140">
    <property type="match status" value="1"/>
</dbReference>
<accession>A0A7S6WP08</accession>
<feature type="domain" description="Flagellar hook-length control protein-like C-terminal" evidence="2">
    <location>
        <begin position="331"/>
        <end position="410"/>
    </location>
</feature>
<gene>
    <name evidence="3" type="ORF">IFE08_12905</name>
</gene>
<evidence type="ECO:0000256" key="1">
    <source>
        <dbReference type="SAM" id="MobiDB-lite"/>
    </source>
</evidence>
<dbReference type="AlphaFoldDB" id="A0A7S6WP08"/>
<keyword evidence="3" id="KW-0966">Cell projection</keyword>
<sequence length="457" mass="51005">MQTADIHNRMPPIRQMNETSSPENAAQNERQYKAEKSDSEPVRNGDSFPAMIKKMIAAVKEGKNGDIQKNPGEAVQTETGTRDLRDVSKSVRGENTEYLKNFKETDSESLKTFLKPQEKSLKEGTGSAALKKTNLKEENLKHIALESDENMLKMLLSEEELDIKTLLPENLSDSEEIPLLQNLDSENLKTPEKKKNLSLNEESLLKQNRTVFQAKLNKKEYTDKTEEENIKLKKPVQKSGKPVISVEDLRSAQNLRADASVHEAGSGQRVETDNSVDMVIDFRGKAQNLMQGGEKGLQSGETQKTNQSFSAMFAQEIREASQDFVQAGKIVLRDNNAGEIRLQLRPENLGAVKIKLELAEGKKINGTVTVSTKEAFEAFEENLDALAQEFKQNGFEAAEFNLSWSGSSSQNSFAENFDSFGEINYQNIAQNLSTAEKNADNLSTYSYIYGSTVDILI</sequence>
<dbReference type="EMBL" id="CP061839">
    <property type="protein sequence ID" value="QOW60674.1"/>
    <property type="molecule type" value="Genomic_DNA"/>
</dbReference>
<evidence type="ECO:0000259" key="2">
    <source>
        <dbReference type="Pfam" id="PF02120"/>
    </source>
</evidence>
<dbReference type="RefSeq" id="WP_194076142.1">
    <property type="nucleotide sequence ID" value="NZ_CP045670.1"/>
</dbReference>
<feature type="compositionally biased region" description="Polar residues" evidence="1">
    <location>
        <begin position="16"/>
        <end position="29"/>
    </location>
</feature>